<reference evidence="11" key="1">
    <citation type="submission" date="2023-01" db="EMBL/GenBank/DDBJ databases">
        <title>Comparative Genomic Analysis of the Clinically-Derived Winkia Strain NY0527 Provides Evidence into the Taxonomic Reassignment of Winkia neuii and Characterizes Their Virulence Traits.</title>
        <authorList>
            <person name="Cai X."/>
            <person name="Peng Y."/>
            <person name="Li M."/>
            <person name="Qiu Y."/>
            <person name="Wang Y."/>
            <person name="Xu L."/>
            <person name="Hou Q."/>
        </authorList>
    </citation>
    <scope>NUCLEOTIDE SEQUENCE</scope>
    <source>
        <strain evidence="11">NY0527</strain>
    </source>
</reference>
<keyword evidence="6 9" id="KW-0460">Magnesium</keyword>
<dbReference type="RefSeq" id="WP_004804953.1">
    <property type="nucleotide sequence ID" value="NZ_CP116394.1"/>
</dbReference>
<evidence type="ECO:0000256" key="8">
    <source>
        <dbReference type="ARBA" id="ARBA00029346"/>
    </source>
</evidence>
<dbReference type="GO" id="GO:0004595">
    <property type="term" value="F:pantetheine-phosphate adenylyltransferase activity"/>
    <property type="evidence" value="ECO:0007669"/>
    <property type="project" value="UniProtKB-UniRule"/>
</dbReference>
<dbReference type="InterPro" id="IPR014729">
    <property type="entry name" value="Rossmann-like_a/b/a_fold"/>
</dbReference>
<dbReference type="EC" id="2.7.7.3" evidence="9"/>
<feature type="binding site" evidence="9">
    <location>
        <position position="17"/>
    </location>
    <ligand>
        <name>ATP</name>
        <dbReference type="ChEBI" id="CHEBI:30616"/>
    </ligand>
</feature>
<evidence type="ECO:0000256" key="6">
    <source>
        <dbReference type="ARBA" id="ARBA00022842"/>
    </source>
</evidence>
<comment type="cofactor">
    <cofactor evidence="9">
        <name>Mg(2+)</name>
        <dbReference type="ChEBI" id="CHEBI:18420"/>
    </cofactor>
</comment>
<dbReference type="Gene3D" id="3.40.50.620">
    <property type="entry name" value="HUPs"/>
    <property type="match status" value="1"/>
</dbReference>
<dbReference type="GO" id="GO:0005524">
    <property type="term" value="F:ATP binding"/>
    <property type="evidence" value="ECO:0007669"/>
    <property type="project" value="UniProtKB-KW"/>
</dbReference>
<feature type="binding site" evidence="9">
    <location>
        <position position="98"/>
    </location>
    <ligand>
        <name>ATP</name>
        <dbReference type="ChEBI" id="CHEBI:30616"/>
    </ligand>
</feature>
<keyword evidence="4 9" id="KW-0547">Nucleotide-binding</keyword>
<dbReference type="Proteomes" id="UP001211044">
    <property type="component" value="Chromosome"/>
</dbReference>
<evidence type="ECO:0000256" key="3">
    <source>
        <dbReference type="ARBA" id="ARBA00022695"/>
    </source>
</evidence>
<comment type="subunit">
    <text evidence="9">Homohexamer.</text>
</comment>
<dbReference type="KEGG" id="wne:PIG85_06270"/>
<organism evidence="11 12">
    <name type="scientific">Winkia neuii subsp. anitrata</name>
    <dbReference type="NCBI Taxonomy" id="29318"/>
    <lineage>
        <taxon>Bacteria</taxon>
        <taxon>Bacillati</taxon>
        <taxon>Actinomycetota</taxon>
        <taxon>Actinomycetes</taxon>
        <taxon>Actinomycetales</taxon>
        <taxon>Actinomycetaceae</taxon>
        <taxon>Winkia</taxon>
    </lineage>
</organism>
<feature type="binding site" evidence="9">
    <location>
        <position position="41"/>
    </location>
    <ligand>
        <name>substrate</name>
    </ligand>
</feature>
<dbReference type="PRINTS" id="PR01020">
    <property type="entry name" value="LPSBIOSNTHSS"/>
</dbReference>
<feature type="site" description="Transition state stabilizer" evidence="9">
    <location>
        <position position="17"/>
    </location>
</feature>
<feature type="binding site" evidence="9">
    <location>
        <position position="9"/>
    </location>
    <ligand>
        <name>substrate</name>
    </ligand>
</feature>
<feature type="binding site" evidence="9">
    <location>
        <position position="87"/>
    </location>
    <ligand>
        <name>substrate</name>
    </ligand>
</feature>
<dbReference type="HAMAP" id="MF_00151">
    <property type="entry name" value="PPAT_bact"/>
    <property type="match status" value="1"/>
</dbReference>
<dbReference type="GO" id="GO:0015937">
    <property type="term" value="P:coenzyme A biosynthetic process"/>
    <property type="evidence" value="ECO:0007669"/>
    <property type="project" value="UniProtKB-UniRule"/>
</dbReference>
<proteinExistence type="inferred from homology"/>
<sequence>MSTAVYPGSFDPPTLGHTNLVRRAAPLFDHLYVAIAHNTAKKSLFSTDERVELFAQAVADIPNVSVISTSGLIVHTAEQLGAEVLIKGVRGMVDVENEVTQARLNKEIGGIETLLLPSEARYTCVSSSAVKEIASFGGDFSSLVPENVYKKMKQLEETWPTRK</sequence>
<feature type="binding site" evidence="9">
    <location>
        <position position="73"/>
    </location>
    <ligand>
        <name>substrate</name>
    </ligand>
</feature>
<feature type="binding site" evidence="9">
    <location>
        <begin position="122"/>
        <end position="128"/>
    </location>
    <ligand>
        <name>ATP</name>
        <dbReference type="ChEBI" id="CHEBI:30616"/>
    </ligand>
</feature>
<dbReference type="InterPro" id="IPR004821">
    <property type="entry name" value="Cyt_trans-like"/>
</dbReference>
<protein>
    <recommendedName>
        <fullName evidence="9">Phosphopantetheine adenylyltransferase</fullName>
        <ecNumber evidence="9">2.7.7.3</ecNumber>
    </recommendedName>
    <alternativeName>
        <fullName evidence="9">Dephospho-CoA pyrophosphorylase</fullName>
    </alternativeName>
    <alternativeName>
        <fullName evidence="9">Pantetheine-phosphate adenylyltransferase</fullName>
        <shortName evidence="9">PPAT</shortName>
    </alternativeName>
</protein>
<keyword evidence="1 9" id="KW-0963">Cytoplasm</keyword>
<keyword evidence="7 9" id="KW-0173">Coenzyme A biosynthesis</keyword>
<keyword evidence="2 9" id="KW-0808">Transferase</keyword>
<dbReference type="PANTHER" id="PTHR21342:SF1">
    <property type="entry name" value="PHOSPHOPANTETHEINE ADENYLYLTRANSFERASE"/>
    <property type="match status" value="1"/>
</dbReference>
<evidence type="ECO:0000256" key="1">
    <source>
        <dbReference type="ARBA" id="ARBA00022490"/>
    </source>
</evidence>
<dbReference type="AlphaFoldDB" id="A0AB38XLP1"/>
<comment type="function">
    <text evidence="9">Reversibly transfers an adenylyl group from ATP to 4'-phosphopantetheine, yielding dephospho-CoA (dPCoA) and pyrophosphate.</text>
</comment>
<comment type="pathway">
    <text evidence="9">Cofactor biosynthesis; coenzyme A biosynthesis; CoA from (R)-pantothenate: step 4/5.</text>
</comment>
<feature type="binding site" evidence="9">
    <location>
        <begin position="9"/>
        <end position="10"/>
    </location>
    <ligand>
        <name>ATP</name>
        <dbReference type="ChEBI" id="CHEBI:30616"/>
    </ligand>
</feature>
<evidence type="ECO:0000313" key="11">
    <source>
        <dbReference type="EMBL" id="WCE45272.1"/>
    </source>
</evidence>
<keyword evidence="3 9" id="KW-0548">Nucleotidyltransferase</keyword>
<evidence type="ECO:0000256" key="9">
    <source>
        <dbReference type="HAMAP-Rule" id="MF_00151"/>
    </source>
</evidence>
<name>A0AB38XLP1_9ACTO</name>
<comment type="catalytic activity">
    <reaction evidence="8 9">
        <text>(R)-4'-phosphopantetheine + ATP + H(+) = 3'-dephospho-CoA + diphosphate</text>
        <dbReference type="Rhea" id="RHEA:19801"/>
        <dbReference type="ChEBI" id="CHEBI:15378"/>
        <dbReference type="ChEBI" id="CHEBI:30616"/>
        <dbReference type="ChEBI" id="CHEBI:33019"/>
        <dbReference type="ChEBI" id="CHEBI:57328"/>
        <dbReference type="ChEBI" id="CHEBI:61723"/>
        <dbReference type="EC" id="2.7.7.3"/>
    </reaction>
</comment>
<evidence type="ECO:0000313" key="12">
    <source>
        <dbReference type="Proteomes" id="UP001211044"/>
    </source>
</evidence>
<dbReference type="NCBIfam" id="TIGR01510">
    <property type="entry name" value="coaD_prev_kdtB"/>
    <property type="match status" value="1"/>
</dbReference>
<dbReference type="SUPFAM" id="SSF52374">
    <property type="entry name" value="Nucleotidylyl transferase"/>
    <property type="match status" value="1"/>
</dbReference>
<dbReference type="CDD" id="cd02163">
    <property type="entry name" value="PPAT"/>
    <property type="match status" value="1"/>
</dbReference>
<dbReference type="NCBIfam" id="TIGR00125">
    <property type="entry name" value="cyt_tran_rel"/>
    <property type="match status" value="1"/>
</dbReference>
<evidence type="ECO:0000256" key="4">
    <source>
        <dbReference type="ARBA" id="ARBA00022741"/>
    </source>
</evidence>
<dbReference type="EMBL" id="CP116394">
    <property type="protein sequence ID" value="WCE45272.1"/>
    <property type="molecule type" value="Genomic_DNA"/>
</dbReference>
<accession>A0AB38XLP1</accession>
<comment type="similarity">
    <text evidence="9">Belongs to the bacterial CoaD family.</text>
</comment>
<dbReference type="Pfam" id="PF01467">
    <property type="entry name" value="CTP_transf_like"/>
    <property type="match status" value="1"/>
</dbReference>
<evidence type="ECO:0000259" key="10">
    <source>
        <dbReference type="Pfam" id="PF01467"/>
    </source>
</evidence>
<evidence type="ECO:0000256" key="7">
    <source>
        <dbReference type="ARBA" id="ARBA00022993"/>
    </source>
</evidence>
<feature type="domain" description="Cytidyltransferase-like" evidence="10">
    <location>
        <begin position="5"/>
        <end position="132"/>
    </location>
</feature>
<gene>
    <name evidence="9 11" type="primary">coaD</name>
    <name evidence="11" type="ORF">PIG85_06270</name>
</gene>
<evidence type="ECO:0000256" key="2">
    <source>
        <dbReference type="ARBA" id="ARBA00022679"/>
    </source>
</evidence>
<dbReference type="GO" id="GO:0005737">
    <property type="term" value="C:cytoplasm"/>
    <property type="evidence" value="ECO:0007669"/>
    <property type="project" value="UniProtKB-SubCell"/>
</dbReference>
<dbReference type="InterPro" id="IPR001980">
    <property type="entry name" value="PPAT"/>
</dbReference>
<comment type="subcellular location">
    <subcellularLocation>
        <location evidence="9">Cytoplasm</location>
    </subcellularLocation>
</comment>
<feature type="binding site" evidence="9">
    <location>
        <begin position="88"/>
        <end position="90"/>
    </location>
    <ligand>
        <name>ATP</name>
        <dbReference type="ChEBI" id="CHEBI:30616"/>
    </ligand>
</feature>
<keyword evidence="5 9" id="KW-0067">ATP-binding</keyword>
<evidence type="ECO:0000256" key="5">
    <source>
        <dbReference type="ARBA" id="ARBA00022840"/>
    </source>
</evidence>
<dbReference type="PANTHER" id="PTHR21342">
    <property type="entry name" value="PHOSPHOPANTETHEINE ADENYLYLTRANSFERASE"/>
    <property type="match status" value="1"/>
</dbReference>